<evidence type="ECO:0000256" key="1">
    <source>
        <dbReference type="SAM" id="MobiDB-lite"/>
    </source>
</evidence>
<keyword evidence="3" id="KW-1185">Reference proteome</keyword>
<reference evidence="2 3" key="1">
    <citation type="submission" date="2020-02" db="EMBL/GenBank/DDBJ databases">
        <authorList>
            <person name="Ferguson B K."/>
        </authorList>
    </citation>
    <scope>NUCLEOTIDE SEQUENCE [LARGE SCALE GENOMIC DNA]</scope>
</reference>
<dbReference type="Proteomes" id="UP000479000">
    <property type="component" value="Unassembled WGS sequence"/>
</dbReference>
<dbReference type="EMBL" id="CADCXU010019090">
    <property type="protein sequence ID" value="CAB0007469.1"/>
    <property type="molecule type" value="Genomic_DNA"/>
</dbReference>
<proteinExistence type="predicted"/>
<evidence type="ECO:0000313" key="2">
    <source>
        <dbReference type="EMBL" id="CAB0007469.1"/>
    </source>
</evidence>
<accession>A0A6H5GUL6</accession>
<dbReference type="AlphaFoldDB" id="A0A6H5GUL6"/>
<evidence type="ECO:0000313" key="3">
    <source>
        <dbReference type="Proteomes" id="UP000479000"/>
    </source>
</evidence>
<protein>
    <submittedName>
        <fullName evidence="2">Uncharacterized protein</fullName>
    </submittedName>
</protein>
<feature type="non-terminal residue" evidence="2">
    <location>
        <position position="284"/>
    </location>
</feature>
<feature type="region of interest" description="Disordered" evidence="1">
    <location>
        <begin position="144"/>
        <end position="178"/>
    </location>
</feature>
<name>A0A6H5GUL6_9HEMI</name>
<feature type="region of interest" description="Disordered" evidence="1">
    <location>
        <begin position="193"/>
        <end position="214"/>
    </location>
</feature>
<sequence>MFFHSKCRVFHCATRGDGRRQPETSDNRILPGRWLEPLVGGSSMAITLRLVECRTAKTVYNEPAWRAECCTTGGSMDVAVGGCTTSCSSDTRRPLGRTGHNTIEYNEIYSRYNHLCHLHEQLSSGNRKNGSTWTAHCGAAPLRGTEPPWRVRRPRTSGPQPIRDRQGRAQRRFKPPAVEDSIVESFGSAALSRRRALRDEQDEKKWHSKTTDPTNKSHGINFVGYLLIYKFARNSKSRKTQWDRDTVCNVLQLKTAVMARYTHFREKCQESIFPKNTCDIRYNW</sequence>
<gene>
    <name evidence="2" type="ORF">NTEN_LOCUS12749</name>
</gene>
<organism evidence="2 3">
    <name type="scientific">Nesidiocoris tenuis</name>
    <dbReference type="NCBI Taxonomy" id="355587"/>
    <lineage>
        <taxon>Eukaryota</taxon>
        <taxon>Metazoa</taxon>
        <taxon>Ecdysozoa</taxon>
        <taxon>Arthropoda</taxon>
        <taxon>Hexapoda</taxon>
        <taxon>Insecta</taxon>
        <taxon>Pterygota</taxon>
        <taxon>Neoptera</taxon>
        <taxon>Paraneoptera</taxon>
        <taxon>Hemiptera</taxon>
        <taxon>Heteroptera</taxon>
        <taxon>Panheteroptera</taxon>
        <taxon>Cimicomorpha</taxon>
        <taxon>Miridae</taxon>
        <taxon>Dicyphina</taxon>
        <taxon>Nesidiocoris</taxon>
    </lineage>
</organism>